<sequence>MIQFESLPREIRDQIYGQVLISPVPIKFSNVLGPMVYDPDLLGPMAMLFAWASNLQIADDACEMFYQHNTFLVHCEDLPAFLGAKIHRMLSVDVSQSMHQQAPTCIRLFDIKEWVTSIDVVIEQDNTRYSRYLAYELGYLLDCPRLRKLTVKAGQTTMMSWEEEWTVWEETDEGGDGDVDDPEEGVGKGGGE</sequence>
<evidence type="ECO:0000313" key="2">
    <source>
        <dbReference type="EMBL" id="KAF6218888.1"/>
    </source>
</evidence>
<dbReference type="Proteomes" id="UP000593566">
    <property type="component" value="Unassembled WGS sequence"/>
</dbReference>
<dbReference type="GeneID" id="59333837"/>
<keyword evidence="3" id="KW-1185">Reference proteome</keyword>
<evidence type="ECO:0000256" key="1">
    <source>
        <dbReference type="SAM" id="MobiDB-lite"/>
    </source>
</evidence>
<reference evidence="2 3" key="1">
    <citation type="journal article" date="2020" name="Genomics">
        <title>Complete, high-quality genomes from long-read metagenomic sequencing of two wolf lichen thalli reveals enigmatic genome architecture.</title>
        <authorList>
            <person name="McKenzie S.K."/>
            <person name="Walston R.F."/>
            <person name="Allen J.L."/>
        </authorList>
    </citation>
    <scope>NUCLEOTIDE SEQUENCE [LARGE SCALE GENOMIC DNA]</scope>
    <source>
        <strain evidence="2">WasteWater1</strain>
    </source>
</reference>
<dbReference type="EMBL" id="JACCJB010000021">
    <property type="protein sequence ID" value="KAF6218888.1"/>
    <property type="molecule type" value="Genomic_DNA"/>
</dbReference>
<proteinExistence type="predicted"/>
<accession>A0A8H6C8V3</accession>
<feature type="region of interest" description="Disordered" evidence="1">
    <location>
        <begin position="169"/>
        <end position="192"/>
    </location>
</feature>
<feature type="compositionally biased region" description="Acidic residues" evidence="1">
    <location>
        <begin position="169"/>
        <end position="184"/>
    </location>
</feature>
<gene>
    <name evidence="2" type="ORF">HO133_005431</name>
</gene>
<organism evidence="2 3">
    <name type="scientific">Letharia lupina</name>
    <dbReference type="NCBI Taxonomy" id="560253"/>
    <lineage>
        <taxon>Eukaryota</taxon>
        <taxon>Fungi</taxon>
        <taxon>Dikarya</taxon>
        <taxon>Ascomycota</taxon>
        <taxon>Pezizomycotina</taxon>
        <taxon>Lecanoromycetes</taxon>
        <taxon>OSLEUM clade</taxon>
        <taxon>Lecanoromycetidae</taxon>
        <taxon>Lecanorales</taxon>
        <taxon>Lecanorineae</taxon>
        <taxon>Parmeliaceae</taxon>
        <taxon>Letharia</taxon>
    </lineage>
</organism>
<dbReference type="RefSeq" id="XP_037148323.1">
    <property type="nucleotide sequence ID" value="XM_037296341.1"/>
</dbReference>
<name>A0A8H6C8V3_9LECA</name>
<evidence type="ECO:0000313" key="3">
    <source>
        <dbReference type="Proteomes" id="UP000593566"/>
    </source>
</evidence>
<protein>
    <submittedName>
        <fullName evidence="2">Uncharacterized protein</fullName>
    </submittedName>
</protein>
<dbReference type="AlphaFoldDB" id="A0A8H6C8V3"/>
<comment type="caution">
    <text evidence="2">The sequence shown here is derived from an EMBL/GenBank/DDBJ whole genome shotgun (WGS) entry which is preliminary data.</text>
</comment>